<comment type="caution">
    <text evidence="1">The sequence shown here is derived from an EMBL/GenBank/DDBJ whole genome shotgun (WGS) entry which is preliminary data.</text>
</comment>
<accession>A0AA37UR90</accession>
<dbReference type="PANTHER" id="PTHR41913">
    <property type="entry name" value="DUF1684 DOMAIN-CONTAINING PROTEIN"/>
    <property type="match status" value="1"/>
</dbReference>
<dbReference type="RefSeq" id="WP_284233164.1">
    <property type="nucleotide sequence ID" value="NZ_BSUL01000001.1"/>
</dbReference>
<dbReference type="AlphaFoldDB" id="A0AA37UR90"/>
<gene>
    <name evidence="1" type="ORF">GCM10025874_24940</name>
</gene>
<dbReference type="PANTHER" id="PTHR41913:SF1">
    <property type="entry name" value="DUF1684 DOMAIN-CONTAINING PROTEIN"/>
    <property type="match status" value="1"/>
</dbReference>
<keyword evidence="2" id="KW-1185">Reference proteome</keyword>
<name>A0AA37UR90_9MICO</name>
<protein>
    <recommendedName>
        <fullName evidence="3">DUF1684 domain-containing protein</fullName>
    </recommendedName>
</protein>
<dbReference type="EMBL" id="BSUL01000001">
    <property type="protein sequence ID" value="GMA29241.1"/>
    <property type="molecule type" value="Genomic_DNA"/>
</dbReference>
<sequence>MSTAAPSLERWESWRAARWRWVSASHGPAALLTTEWLTAEPRAIDGLPGVWSAVGGAARSDAGIEVAPGQEVPHGDAVLRVIERDGAVGLRVFDPASARRAALTALEAFPYDERWLVPGRFVPAPDGATRVVESVDGYRAERPHAGAVEARIGDEDASLVVSQAADGTLSAVVRDGTSGVESYRFRFVPISAPDADGNVVIDFTRAFSPPCSFSDWFVCPLPAPSNILATRIEAGEHAPRFAA</sequence>
<organism evidence="1 2">
    <name type="scientific">Arenivirga flava</name>
    <dbReference type="NCBI Taxonomy" id="1930060"/>
    <lineage>
        <taxon>Bacteria</taxon>
        <taxon>Bacillati</taxon>
        <taxon>Actinomycetota</taxon>
        <taxon>Actinomycetes</taxon>
        <taxon>Micrococcales</taxon>
        <taxon>Microbacteriaceae</taxon>
        <taxon>Arenivirga</taxon>
    </lineage>
</organism>
<evidence type="ECO:0008006" key="3">
    <source>
        <dbReference type="Google" id="ProtNLM"/>
    </source>
</evidence>
<dbReference type="InterPro" id="IPR012467">
    <property type="entry name" value="DUF1684"/>
</dbReference>
<proteinExistence type="predicted"/>
<evidence type="ECO:0000313" key="2">
    <source>
        <dbReference type="Proteomes" id="UP001157160"/>
    </source>
</evidence>
<reference evidence="1 2" key="1">
    <citation type="journal article" date="2014" name="Int. J. Syst. Evol. Microbiol.">
        <title>Complete genome sequence of Corynebacterium casei LMG S-19264T (=DSM 44701T), isolated from a smear-ripened cheese.</title>
        <authorList>
            <consortium name="US DOE Joint Genome Institute (JGI-PGF)"/>
            <person name="Walter F."/>
            <person name="Albersmeier A."/>
            <person name="Kalinowski J."/>
            <person name="Ruckert C."/>
        </authorList>
    </citation>
    <scope>NUCLEOTIDE SEQUENCE [LARGE SCALE GENOMIC DNA]</scope>
    <source>
        <strain evidence="1 2">NBRC 112289</strain>
    </source>
</reference>
<evidence type="ECO:0000313" key="1">
    <source>
        <dbReference type="EMBL" id="GMA29241.1"/>
    </source>
</evidence>
<dbReference type="Proteomes" id="UP001157160">
    <property type="component" value="Unassembled WGS sequence"/>
</dbReference>
<dbReference type="Pfam" id="PF07920">
    <property type="entry name" value="DUF1684"/>
    <property type="match status" value="1"/>
</dbReference>